<evidence type="ECO:0000313" key="1">
    <source>
        <dbReference type="EMBL" id="KAF2685642.1"/>
    </source>
</evidence>
<dbReference type="AlphaFoldDB" id="A0A6G1J555"/>
<proteinExistence type="predicted"/>
<evidence type="ECO:0000313" key="2">
    <source>
        <dbReference type="Proteomes" id="UP000799291"/>
    </source>
</evidence>
<organism evidence="1 2">
    <name type="scientific">Lentithecium fluviatile CBS 122367</name>
    <dbReference type="NCBI Taxonomy" id="1168545"/>
    <lineage>
        <taxon>Eukaryota</taxon>
        <taxon>Fungi</taxon>
        <taxon>Dikarya</taxon>
        <taxon>Ascomycota</taxon>
        <taxon>Pezizomycotina</taxon>
        <taxon>Dothideomycetes</taxon>
        <taxon>Pleosporomycetidae</taxon>
        <taxon>Pleosporales</taxon>
        <taxon>Massarineae</taxon>
        <taxon>Lentitheciaceae</taxon>
        <taxon>Lentithecium</taxon>
    </lineage>
</organism>
<sequence length="181" mass="19958">MQLIWPVEHPSRNSRRSDSGYISTVIVCSSPRRSPNVSASPQSAPCREIAPEHFRAGNVSRSALDPFRTTRSTRPSCFISGTPYSPNTYQTTASRCARHGRGVTRVKRGRLATAWDAVGMSCATSSRREREESKRVLVLMSRWRYLECSVAVVSSQCSLGKSWCKGIDAEVSLPGTRCASD</sequence>
<protein>
    <submittedName>
        <fullName evidence="1">Uncharacterized protein</fullName>
    </submittedName>
</protein>
<name>A0A6G1J555_9PLEO</name>
<accession>A0A6G1J555</accession>
<gene>
    <name evidence="1" type="ORF">K458DRAFT_15429</name>
</gene>
<dbReference type="EMBL" id="MU005578">
    <property type="protein sequence ID" value="KAF2685642.1"/>
    <property type="molecule type" value="Genomic_DNA"/>
</dbReference>
<dbReference type="Proteomes" id="UP000799291">
    <property type="component" value="Unassembled WGS sequence"/>
</dbReference>
<keyword evidence="2" id="KW-1185">Reference proteome</keyword>
<reference evidence="1" key="1">
    <citation type="journal article" date="2020" name="Stud. Mycol.">
        <title>101 Dothideomycetes genomes: a test case for predicting lifestyles and emergence of pathogens.</title>
        <authorList>
            <person name="Haridas S."/>
            <person name="Albert R."/>
            <person name="Binder M."/>
            <person name="Bloem J."/>
            <person name="Labutti K."/>
            <person name="Salamov A."/>
            <person name="Andreopoulos B."/>
            <person name="Baker S."/>
            <person name="Barry K."/>
            <person name="Bills G."/>
            <person name="Bluhm B."/>
            <person name="Cannon C."/>
            <person name="Castanera R."/>
            <person name="Culley D."/>
            <person name="Daum C."/>
            <person name="Ezra D."/>
            <person name="Gonzalez J."/>
            <person name="Henrissat B."/>
            <person name="Kuo A."/>
            <person name="Liang C."/>
            <person name="Lipzen A."/>
            <person name="Lutzoni F."/>
            <person name="Magnuson J."/>
            <person name="Mondo S."/>
            <person name="Nolan M."/>
            <person name="Ohm R."/>
            <person name="Pangilinan J."/>
            <person name="Park H.-J."/>
            <person name="Ramirez L."/>
            <person name="Alfaro M."/>
            <person name="Sun H."/>
            <person name="Tritt A."/>
            <person name="Yoshinaga Y."/>
            <person name="Zwiers L.-H."/>
            <person name="Turgeon B."/>
            <person name="Goodwin S."/>
            <person name="Spatafora J."/>
            <person name="Crous P."/>
            <person name="Grigoriev I."/>
        </authorList>
    </citation>
    <scope>NUCLEOTIDE SEQUENCE</scope>
    <source>
        <strain evidence="1">CBS 122367</strain>
    </source>
</reference>